<dbReference type="EMBL" id="JBBDGN010000011">
    <property type="protein sequence ID" value="MEJ1092301.1"/>
    <property type="molecule type" value="Genomic_DNA"/>
</dbReference>
<evidence type="ECO:0008006" key="3">
    <source>
        <dbReference type="Google" id="ProtNLM"/>
    </source>
</evidence>
<evidence type="ECO:0000313" key="2">
    <source>
        <dbReference type="Proteomes" id="UP001366085"/>
    </source>
</evidence>
<evidence type="ECO:0000313" key="1">
    <source>
        <dbReference type="EMBL" id="MEJ1092301.1"/>
    </source>
</evidence>
<proteinExistence type="predicted"/>
<dbReference type="Proteomes" id="UP001366085">
    <property type="component" value="Unassembled WGS sequence"/>
</dbReference>
<organism evidence="1 2">
    <name type="scientific">Microbacterium istanbulense</name>
    <dbReference type="NCBI Taxonomy" id="3122049"/>
    <lineage>
        <taxon>Bacteria</taxon>
        <taxon>Bacillati</taxon>
        <taxon>Actinomycetota</taxon>
        <taxon>Actinomycetes</taxon>
        <taxon>Micrococcales</taxon>
        <taxon>Microbacteriaceae</taxon>
        <taxon>Microbacterium</taxon>
    </lineage>
</organism>
<name>A0ABU8LLU3_9MICO</name>
<reference evidence="1 2" key="1">
    <citation type="submission" date="2024-02" db="EMBL/GenBank/DDBJ databases">
        <authorList>
            <person name="Saticioglu I.B."/>
        </authorList>
    </citation>
    <scope>NUCLEOTIDE SEQUENCE [LARGE SCALE GENOMIC DNA]</scope>
    <source>
        <strain evidence="1 2">Mu-43</strain>
    </source>
</reference>
<comment type="caution">
    <text evidence="1">The sequence shown here is derived from an EMBL/GenBank/DDBJ whole genome shotgun (WGS) entry which is preliminary data.</text>
</comment>
<protein>
    <recommendedName>
        <fullName evidence="3">Secreted protein</fullName>
    </recommendedName>
</protein>
<sequence length="64" mass="7016">MFPFRFLAFVAAVVCFAEDRGERFGESWAELFVVGDVQARVERLVCEPPVGIAGVLVGTVRIGE</sequence>
<accession>A0ABU8LLU3</accession>
<keyword evidence="2" id="KW-1185">Reference proteome</keyword>
<dbReference type="RefSeq" id="WP_337320706.1">
    <property type="nucleotide sequence ID" value="NZ_JBBDGN010000011.1"/>
</dbReference>
<gene>
    <name evidence="1" type="ORF">WDU93_11455</name>
</gene>